<dbReference type="SUPFAM" id="SSF53244">
    <property type="entry name" value="MurD-like peptide ligases, peptide-binding domain"/>
    <property type="match status" value="1"/>
</dbReference>
<evidence type="ECO:0000256" key="1">
    <source>
        <dbReference type="ARBA" id="ARBA00005898"/>
    </source>
</evidence>
<dbReference type="UniPathway" id="UPA00219"/>
<dbReference type="NCBIfam" id="TIGR01085">
    <property type="entry name" value="murE"/>
    <property type="match status" value="1"/>
</dbReference>
<feature type="domain" description="Mur ligase C-terminal" evidence="3">
    <location>
        <begin position="277"/>
        <end position="409"/>
    </location>
</feature>
<dbReference type="GO" id="GO:0051301">
    <property type="term" value="P:cell division"/>
    <property type="evidence" value="ECO:0007669"/>
    <property type="project" value="UniProtKB-KW"/>
</dbReference>
<evidence type="ECO:0000259" key="4">
    <source>
        <dbReference type="Pfam" id="PF08245"/>
    </source>
</evidence>
<dbReference type="PANTHER" id="PTHR23135:SF4">
    <property type="entry name" value="UDP-N-ACETYLMURAMOYL-L-ALANYL-D-GLUTAMATE--2,6-DIAMINOPIMELATE LIGASE MURE HOMOLOG, CHLOROPLASTIC"/>
    <property type="match status" value="1"/>
</dbReference>
<dbReference type="GO" id="GO:0005737">
    <property type="term" value="C:cytoplasm"/>
    <property type="evidence" value="ECO:0007669"/>
    <property type="project" value="UniProtKB-SubCell"/>
</dbReference>
<dbReference type="InterPro" id="IPR036565">
    <property type="entry name" value="Mur-like_cat_sf"/>
</dbReference>
<sequence>MLNIIRRFIPRPILSLYHKTLAVLANFIYHSPSDKLIVIGVTGTSGKSTVVYLLSKMLEQAGFKVGVASTILFKVGKKEWLNDKKMTMVGRFALQKLIYQMVKANCQYAIIETTSQGIEQFRQRRINYDILIFTNLYPEHIEAHGGFANYKKAKLKLFAELKDKQKKLIAGQKIQKAIIVNLDDEHGNDFLNNWAEVKYGFTLTNKSSDQARVVRGNSTRSTGQGSEFKVDEVPFRLKLLGNHNIYNALAVITVGLNESLNLVKISQILSAIEPPPGRIEFIEAGQNFKVIIDYAYEPKAVEKLYEVVKDVPHQKIIHVLGSTGGGRDIARRPKLGQLAGQFADYVIVTNEDPYDEDPQQIINQVAAGAVENGKKLNQNLFKILDRRKAIAKALSLAQTDDFVLITGKGSEQAIVVKNNKKIPWDDRVVTREELGKLKSQKSKVKITS</sequence>
<accession>A0A1G1Y0B7</accession>
<dbReference type="InterPro" id="IPR005761">
    <property type="entry name" value="UDP-N-AcMur-Glu-dNH2Pim_ligase"/>
</dbReference>
<keyword evidence="2" id="KW-0132">Cell division</keyword>
<reference evidence="5 6" key="1">
    <citation type="journal article" date="2016" name="Nat. Commun.">
        <title>Thousands of microbial genomes shed light on interconnected biogeochemical processes in an aquifer system.</title>
        <authorList>
            <person name="Anantharaman K."/>
            <person name="Brown C.T."/>
            <person name="Hug L.A."/>
            <person name="Sharon I."/>
            <person name="Castelle C.J."/>
            <person name="Probst A.J."/>
            <person name="Thomas B.C."/>
            <person name="Singh A."/>
            <person name="Wilkins M.J."/>
            <person name="Karaoz U."/>
            <person name="Brodie E.L."/>
            <person name="Williams K.H."/>
            <person name="Hubbard S.S."/>
            <person name="Banfield J.F."/>
        </authorList>
    </citation>
    <scope>NUCLEOTIDE SEQUENCE [LARGE SCALE GENOMIC DNA]</scope>
</reference>
<keyword evidence="2" id="KW-0133">Cell shape</keyword>
<evidence type="ECO:0000256" key="2">
    <source>
        <dbReference type="RuleBase" id="RU004135"/>
    </source>
</evidence>
<keyword evidence="2" id="KW-0131">Cell cycle</keyword>
<feature type="domain" description="Mur ligase central" evidence="4">
    <location>
        <begin position="41"/>
        <end position="254"/>
    </location>
</feature>
<dbReference type="GO" id="GO:0009252">
    <property type="term" value="P:peptidoglycan biosynthetic process"/>
    <property type="evidence" value="ECO:0007669"/>
    <property type="project" value="UniProtKB-UniPathway"/>
</dbReference>
<dbReference type="InterPro" id="IPR004101">
    <property type="entry name" value="Mur_ligase_C"/>
</dbReference>
<dbReference type="SUPFAM" id="SSF53623">
    <property type="entry name" value="MurD-like peptide ligases, catalytic domain"/>
    <property type="match status" value="1"/>
</dbReference>
<protein>
    <recommendedName>
        <fullName evidence="7">UDP-N-acetylmuramyl-tripeptide synthetase</fullName>
    </recommendedName>
</protein>
<organism evidence="5 6">
    <name type="scientific">Candidatus Buchananbacteria bacterium RIFCSPHIGHO2_01_FULL_39_8</name>
    <dbReference type="NCBI Taxonomy" id="1797533"/>
    <lineage>
        <taxon>Bacteria</taxon>
        <taxon>Candidatus Buchananiibacteriota</taxon>
    </lineage>
</organism>
<comment type="subcellular location">
    <subcellularLocation>
        <location evidence="2">Cytoplasm</location>
    </subcellularLocation>
</comment>
<dbReference type="GO" id="GO:0071555">
    <property type="term" value="P:cell wall organization"/>
    <property type="evidence" value="ECO:0007669"/>
    <property type="project" value="UniProtKB-KW"/>
</dbReference>
<keyword evidence="2" id="KW-0573">Peptidoglycan synthesis</keyword>
<dbReference type="Pfam" id="PF08245">
    <property type="entry name" value="Mur_ligase_M"/>
    <property type="match status" value="1"/>
</dbReference>
<dbReference type="GO" id="GO:0016881">
    <property type="term" value="F:acid-amino acid ligase activity"/>
    <property type="evidence" value="ECO:0007669"/>
    <property type="project" value="InterPro"/>
</dbReference>
<proteinExistence type="inferred from homology"/>
<evidence type="ECO:0000259" key="3">
    <source>
        <dbReference type="Pfam" id="PF02875"/>
    </source>
</evidence>
<comment type="caution">
    <text evidence="5">The sequence shown here is derived from an EMBL/GenBank/DDBJ whole genome shotgun (WGS) entry which is preliminary data.</text>
</comment>
<comment type="similarity">
    <text evidence="1">Belongs to the MurCDEF family. MurE subfamily.</text>
</comment>
<dbReference type="AlphaFoldDB" id="A0A1G1Y0B7"/>
<dbReference type="InterPro" id="IPR036615">
    <property type="entry name" value="Mur_ligase_C_dom_sf"/>
</dbReference>
<dbReference type="Pfam" id="PF02875">
    <property type="entry name" value="Mur_ligase_C"/>
    <property type="match status" value="1"/>
</dbReference>
<keyword evidence="2" id="KW-0961">Cell wall biogenesis/degradation</keyword>
<name>A0A1G1Y0B7_9BACT</name>
<comment type="pathway">
    <text evidence="2">Cell wall biogenesis; peptidoglycan biosynthesis.</text>
</comment>
<dbReference type="InterPro" id="IPR013221">
    <property type="entry name" value="Mur_ligase_cen"/>
</dbReference>
<dbReference type="Gene3D" id="3.90.190.20">
    <property type="entry name" value="Mur ligase, C-terminal domain"/>
    <property type="match status" value="1"/>
</dbReference>
<dbReference type="STRING" id="1797533.A2731_03200"/>
<evidence type="ECO:0000313" key="6">
    <source>
        <dbReference type="Proteomes" id="UP000176241"/>
    </source>
</evidence>
<dbReference type="GO" id="GO:0005524">
    <property type="term" value="F:ATP binding"/>
    <property type="evidence" value="ECO:0007669"/>
    <property type="project" value="InterPro"/>
</dbReference>
<evidence type="ECO:0000313" key="5">
    <source>
        <dbReference type="EMBL" id="OGY45785.1"/>
    </source>
</evidence>
<evidence type="ECO:0008006" key="7">
    <source>
        <dbReference type="Google" id="ProtNLM"/>
    </source>
</evidence>
<dbReference type="Gene3D" id="3.40.1190.10">
    <property type="entry name" value="Mur-like, catalytic domain"/>
    <property type="match status" value="1"/>
</dbReference>
<dbReference type="PANTHER" id="PTHR23135">
    <property type="entry name" value="MUR LIGASE FAMILY MEMBER"/>
    <property type="match status" value="1"/>
</dbReference>
<gene>
    <name evidence="5" type="ORF">A2731_03200</name>
</gene>
<dbReference type="EMBL" id="MHIC01000010">
    <property type="protein sequence ID" value="OGY45785.1"/>
    <property type="molecule type" value="Genomic_DNA"/>
</dbReference>
<dbReference type="Proteomes" id="UP000176241">
    <property type="component" value="Unassembled WGS sequence"/>
</dbReference>
<dbReference type="GO" id="GO:0008360">
    <property type="term" value="P:regulation of cell shape"/>
    <property type="evidence" value="ECO:0007669"/>
    <property type="project" value="UniProtKB-KW"/>
</dbReference>